<reference evidence="1 2" key="1">
    <citation type="submission" date="2019-03" db="EMBL/GenBank/DDBJ databases">
        <title>Single cell metagenomics reveals metabolic interactions within the superorganism composed of flagellate Streblomastix strix and complex community of Bacteroidetes bacteria on its surface.</title>
        <authorList>
            <person name="Treitli S.C."/>
            <person name="Kolisko M."/>
            <person name="Husnik F."/>
            <person name="Keeling P."/>
            <person name="Hampl V."/>
        </authorList>
    </citation>
    <scope>NUCLEOTIDE SEQUENCE [LARGE SCALE GENOMIC DNA]</scope>
    <source>
        <strain evidence="1">ST1C</strain>
    </source>
</reference>
<gene>
    <name evidence="1" type="ORF">EZS28_009246</name>
</gene>
<protein>
    <submittedName>
        <fullName evidence="1">Uncharacterized protein</fullName>
    </submittedName>
</protein>
<sequence>MVILLSQRKVELDVTPLADSETAVAGTSNEFSRRDHKHPLQVSDVYQVKILLLTVDTIPISDSADGSYETVDSYARSDHSHLINIQTNASIVPIVNGVGNNGTTAYYSRHDHFHPQQLNYDGNVTATKFIRSERTDNDFLLSDETTKKVVLANISAFQGEITDILTTYAQPTLPTGYSGIYQLFPNRYGSTQTNPTATSYDDGLRIARSATQTGNLQIQLGCSRTSNTGLIEGQWSIFTPSNTAISNPYGLVLTVASQAGDNTRGLQISVDGNTLTFNGNGFVDVAADQTITGIKTFGKLLQVIPSNDGTFNEGIRIRTIGNNAQNPLGFTLVKAGQEGQADRGLQISADGSILTLNGQVIAGAGAAIGSVIYSYGNPILQGANNLGTEGGFYSNGTNIFQRSHALQFDPYYQEQ</sequence>
<dbReference type="Proteomes" id="UP000324800">
    <property type="component" value="Unassembled WGS sequence"/>
</dbReference>
<evidence type="ECO:0000313" key="2">
    <source>
        <dbReference type="Proteomes" id="UP000324800"/>
    </source>
</evidence>
<dbReference type="EMBL" id="SNRW01001737">
    <property type="protein sequence ID" value="KAA6395225.1"/>
    <property type="molecule type" value="Genomic_DNA"/>
</dbReference>
<comment type="caution">
    <text evidence="1">The sequence shown here is derived from an EMBL/GenBank/DDBJ whole genome shotgun (WGS) entry which is preliminary data.</text>
</comment>
<dbReference type="AlphaFoldDB" id="A0A5J4WLH0"/>
<name>A0A5J4WLH0_9EUKA</name>
<accession>A0A5J4WLH0</accession>
<proteinExistence type="predicted"/>
<evidence type="ECO:0000313" key="1">
    <source>
        <dbReference type="EMBL" id="KAA6395225.1"/>
    </source>
</evidence>
<organism evidence="1 2">
    <name type="scientific">Streblomastix strix</name>
    <dbReference type="NCBI Taxonomy" id="222440"/>
    <lineage>
        <taxon>Eukaryota</taxon>
        <taxon>Metamonada</taxon>
        <taxon>Preaxostyla</taxon>
        <taxon>Oxymonadida</taxon>
        <taxon>Streblomastigidae</taxon>
        <taxon>Streblomastix</taxon>
    </lineage>
</organism>